<dbReference type="PANTHER" id="PTHR31672">
    <property type="entry name" value="BNACNNG10540D PROTEIN"/>
    <property type="match status" value="1"/>
</dbReference>
<dbReference type="STRING" id="2094558.A0A314UPA6"/>
<dbReference type="PROSITE" id="PS50181">
    <property type="entry name" value="FBOX"/>
    <property type="match status" value="1"/>
</dbReference>
<sequence>MEKRGRTGNSNSNGQLPSTMIEEILTRLPVKSLCRFKCVSKSWSSLISDNPSFVASHLYKAIGEDKDDLLFQRRRRVIFTDAAGNGLHSMHLDYGDEFLNHNKEEDSSSDHDNRNRNCFDFDDDEEEVGGSNLLVTTATELHYIWLTQQQGNPRNYQKYQQEYLIDDLYYFCDVYGFGFDSSTHQHKVVNGIVYRTNVRDDDEGGVQFNVYTLETNSWRQIHEYVFPYHIFPCRNKGTLLNGNLHWLGTRVGEDDHHHSSLLIVSLVLTQAQEEVREIPLPREINSSQTRRSKLGVFREWLCVTFEGEYGKAAPTYNEFWVMKEYGVGESWTKMTVSIPYWNLSHSGFWTKSHDLMVFEEELIMYNFNNHSFRNLRVREIGKVGSVETYSESIVSLKKSEKNKRSN</sequence>
<name>A0A314UPA6_PRUYE</name>
<reference evidence="3 4" key="1">
    <citation type="submission" date="2018-02" db="EMBL/GenBank/DDBJ databases">
        <title>Draft genome of wild Prunus yedoensis var. nudiflora.</title>
        <authorList>
            <person name="Baek S."/>
            <person name="Kim J.-H."/>
            <person name="Choi K."/>
            <person name="Kim G.-B."/>
            <person name="Cho A."/>
            <person name="Jang H."/>
            <person name="Shin C.-H."/>
            <person name="Yu H.-J."/>
            <person name="Mun J.-H."/>
        </authorList>
    </citation>
    <scope>NUCLEOTIDE SEQUENCE [LARGE SCALE GENOMIC DNA]</scope>
    <source>
        <strain evidence="4">cv. Jeju island</strain>
        <tissue evidence="3">Leaf</tissue>
    </source>
</reference>
<proteinExistence type="predicted"/>
<organism evidence="3 4">
    <name type="scientific">Prunus yedoensis var. nudiflora</name>
    <dbReference type="NCBI Taxonomy" id="2094558"/>
    <lineage>
        <taxon>Eukaryota</taxon>
        <taxon>Viridiplantae</taxon>
        <taxon>Streptophyta</taxon>
        <taxon>Embryophyta</taxon>
        <taxon>Tracheophyta</taxon>
        <taxon>Spermatophyta</taxon>
        <taxon>Magnoliopsida</taxon>
        <taxon>eudicotyledons</taxon>
        <taxon>Gunneridae</taxon>
        <taxon>Pentapetalae</taxon>
        <taxon>rosids</taxon>
        <taxon>fabids</taxon>
        <taxon>Rosales</taxon>
        <taxon>Rosaceae</taxon>
        <taxon>Amygdaloideae</taxon>
        <taxon>Amygdaleae</taxon>
        <taxon>Prunus</taxon>
    </lineage>
</organism>
<evidence type="ECO:0000256" key="1">
    <source>
        <dbReference type="SAM" id="MobiDB-lite"/>
    </source>
</evidence>
<dbReference type="InterPro" id="IPR050796">
    <property type="entry name" value="SCF_F-box_component"/>
</dbReference>
<dbReference type="InterPro" id="IPR017451">
    <property type="entry name" value="F-box-assoc_interact_dom"/>
</dbReference>
<dbReference type="Pfam" id="PF07734">
    <property type="entry name" value="FBA_1"/>
    <property type="match status" value="1"/>
</dbReference>
<dbReference type="OrthoDB" id="591557at2759"/>
<dbReference type="NCBIfam" id="TIGR01640">
    <property type="entry name" value="F_box_assoc_1"/>
    <property type="match status" value="1"/>
</dbReference>
<keyword evidence="4" id="KW-1185">Reference proteome</keyword>
<protein>
    <submittedName>
        <fullName evidence="3">F-box/kelch-repeat protein</fullName>
    </submittedName>
</protein>
<comment type="caution">
    <text evidence="3">The sequence shown here is derived from an EMBL/GenBank/DDBJ whole genome shotgun (WGS) entry which is preliminary data.</text>
</comment>
<dbReference type="SMART" id="SM00256">
    <property type="entry name" value="FBOX"/>
    <property type="match status" value="1"/>
</dbReference>
<dbReference type="SUPFAM" id="SSF81383">
    <property type="entry name" value="F-box domain"/>
    <property type="match status" value="1"/>
</dbReference>
<dbReference type="AlphaFoldDB" id="A0A314UPA6"/>
<dbReference type="InterPro" id="IPR036047">
    <property type="entry name" value="F-box-like_dom_sf"/>
</dbReference>
<feature type="compositionally biased region" description="Basic and acidic residues" evidence="1">
    <location>
        <begin position="103"/>
        <end position="119"/>
    </location>
</feature>
<dbReference type="CDD" id="cd22157">
    <property type="entry name" value="F-box_AtFBW1-like"/>
    <property type="match status" value="1"/>
</dbReference>
<feature type="region of interest" description="Disordered" evidence="1">
    <location>
        <begin position="103"/>
        <end position="122"/>
    </location>
</feature>
<evidence type="ECO:0000313" key="4">
    <source>
        <dbReference type="Proteomes" id="UP000250321"/>
    </source>
</evidence>
<dbReference type="InterPro" id="IPR001810">
    <property type="entry name" value="F-box_dom"/>
</dbReference>
<evidence type="ECO:0000313" key="3">
    <source>
        <dbReference type="EMBL" id="PQM39181.1"/>
    </source>
</evidence>
<gene>
    <name evidence="3" type="ORF">Pyn_02904</name>
</gene>
<dbReference type="PANTHER" id="PTHR31672:SF13">
    <property type="entry name" value="F-BOX PROTEIN CPR30-LIKE"/>
    <property type="match status" value="1"/>
</dbReference>
<feature type="domain" description="F-box" evidence="2">
    <location>
        <begin position="10"/>
        <end position="62"/>
    </location>
</feature>
<dbReference type="InterPro" id="IPR006527">
    <property type="entry name" value="F-box-assoc_dom_typ1"/>
</dbReference>
<accession>A0A314UPA6</accession>
<dbReference type="Proteomes" id="UP000250321">
    <property type="component" value="Unassembled WGS sequence"/>
</dbReference>
<dbReference type="EMBL" id="PJQY01003227">
    <property type="protein sequence ID" value="PQM39181.1"/>
    <property type="molecule type" value="Genomic_DNA"/>
</dbReference>
<dbReference type="Pfam" id="PF00646">
    <property type="entry name" value="F-box"/>
    <property type="match status" value="1"/>
</dbReference>
<evidence type="ECO:0000259" key="2">
    <source>
        <dbReference type="PROSITE" id="PS50181"/>
    </source>
</evidence>
<dbReference type="Gene3D" id="1.20.1280.50">
    <property type="match status" value="1"/>
</dbReference>